<dbReference type="RefSeq" id="WP_115468618.1">
    <property type="nucleotide sequence ID" value="NZ_QKRA01000006.1"/>
</dbReference>
<evidence type="ECO:0000256" key="2">
    <source>
        <dbReference type="ARBA" id="ARBA00022475"/>
    </source>
</evidence>
<dbReference type="GO" id="GO:0015171">
    <property type="term" value="F:amino acid transmembrane transporter activity"/>
    <property type="evidence" value="ECO:0007669"/>
    <property type="project" value="TreeGrafter"/>
</dbReference>
<dbReference type="EMBL" id="QKRA01000006">
    <property type="protein sequence ID" value="RDL43700.1"/>
    <property type="molecule type" value="Genomic_DNA"/>
</dbReference>
<evidence type="ECO:0000313" key="7">
    <source>
        <dbReference type="EMBL" id="RDL43700.1"/>
    </source>
</evidence>
<dbReference type="OrthoDB" id="9804822at2"/>
<proteinExistence type="predicted"/>
<feature type="transmembrane region" description="Helical" evidence="6">
    <location>
        <begin position="40"/>
        <end position="62"/>
    </location>
</feature>
<gene>
    <name evidence="7" type="ORF">DN730_13215</name>
</gene>
<keyword evidence="8" id="KW-1185">Reference proteome</keyword>
<name>A0A370U7D3_9GAMM</name>
<dbReference type="PIRSF" id="PIRSF006324">
    <property type="entry name" value="LeuE"/>
    <property type="match status" value="1"/>
</dbReference>
<dbReference type="GO" id="GO:0005886">
    <property type="term" value="C:plasma membrane"/>
    <property type="evidence" value="ECO:0007669"/>
    <property type="project" value="UniProtKB-SubCell"/>
</dbReference>
<dbReference type="AlphaFoldDB" id="A0A370U7D3"/>
<evidence type="ECO:0000256" key="6">
    <source>
        <dbReference type="SAM" id="Phobius"/>
    </source>
</evidence>
<comment type="subcellular location">
    <subcellularLocation>
        <location evidence="1">Cell membrane</location>
        <topology evidence="1">Multi-pass membrane protein</topology>
    </subcellularLocation>
</comment>
<dbReference type="Pfam" id="PF01810">
    <property type="entry name" value="LysE"/>
    <property type="match status" value="1"/>
</dbReference>
<feature type="transmembrane region" description="Helical" evidence="6">
    <location>
        <begin position="112"/>
        <end position="133"/>
    </location>
</feature>
<feature type="transmembrane region" description="Helical" evidence="6">
    <location>
        <begin position="6"/>
        <end position="28"/>
    </location>
</feature>
<comment type="caution">
    <text evidence="7">The sequence shown here is derived from an EMBL/GenBank/DDBJ whole genome shotgun (WGS) entry which is preliminary data.</text>
</comment>
<dbReference type="InterPro" id="IPR001123">
    <property type="entry name" value="LeuE-type"/>
</dbReference>
<keyword evidence="2" id="KW-1003">Cell membrane</keyword>
<feature type="transmembrane region" description="Helical" evidence="6">
    <location>
        <begin position="148"/>
        <end position="173"/>
    </location>
</feature>
<evidence type="ECO:0000256" key="5">
    <source>
        <dbReference type="ARBA" id="ARBA00023136"/>
    </source>
</evidence>
<dbReference type="Proteomes" id="UP000254326">
    <property type="component" value="Unassembled WGS sequence"/>
</dbReference>
<reference evidence="7 8" key="1">
    <citation type="submission" date="2018-06" db="EMBL/GenBank/DDBJ databases">
        <title>Marinomonas sp. YLB-05 draft genome sequence.</title>
        <authorList>
            <person name="Yu L."/>
            <person name="Tang X."/>
        </authorList>
    </citation>
    <scope>NUCLEOTIDE SEQUENCE [LARGE SCALE GENOMIC DNA]</scope>
    <source>
        <strain evidence="7 8">YLB-05</strain>
    </source>
</reference>
<accession>A0A370U7D3</accession>
<evidence type="ECO:0000256" key="1">
    <source>
        <dbReference type="ARBA" id="ARBA00004651"/>
    </source>
</evidence>
<keyword evidence="4 6" id="KW-1133">Transmembrane helix</keyword>
<protein>
    <submittedName>
        <fullName evidence="7">LysE family translocator</fullName>
    </submittedName>
</protein>
<feature type="transmembrane region" description="Helical" evidence="6">
    <location>
        <begin position="68"/>
        <end position="91"/>
    </location>
</feature>
<evidence type="ECO:0000256" key="3">
    <source>
        <dbReference type="ARBA" id="ARBA00022692"/>
    </source>
</evidence>
<evidence type="ECO:0000313" key="8">
    <source>
        <dbReference type="Proteomes" id="UP000254326"/>
    </source>
</evidence>
<dbReference type="PANTHER" id="PTHR30086:SF20">
    <property type="entry name" value="ARGININE EXPORTER PROTEIN ARGO-RELATED"/>
    <property type="match status" value="1"/>
</dbReference>
<keyword evidence="5 6" id="KW-0472">Membrane</keyword>
<dbReference type="PANTHER" id="PTHR30086">
    <property type="entry name" value="ARGININE EXPORTER PROTEIN ARGO"/>
    <property type="match status" value="1"/>
</dbReference>
<organism evidence="7 8">
    <name type="scientific">Marinomonas piezotolerans</name>
    <dbReference type="NCBI Taxonomy" id="2213058"/>
    <lineage>
        <taxon>Bacteria</taxon>
        <taxon>Pseudomonadati</taxon>
        <taxon>Pseudomonadota</taxon>
        <taxon>Gammaproteobacteria</taxon>
        <taxon>Oceanospirillales</taxon>
        <taxon>Oceanospirillaceae</taxon>
        <taxon>Marinomonas</taxon>
    </lineage>
</organism>
<evidence type="ECO:0000256" key="4">
    <source>
        <dbReference type="ARBA" id="ARBA00022989"/>
    </source>
</evidence>
<sequence length="205" mass="22154">MSLESGLTFFIAIFVFSISPGPGVFVVLASSLSRGVRRTLPLSAGMACGDILYLVMACFGLATIAEQWASLFLLIRYFGAAYLIYFGWKLWQSRPEQPSDLNVETQKLNRSAALQGFLISSSNPKVILFYIAFLPTFMDVTVLEAGDIVIASGLAFTALMAGLTLISAGASRARRYMKSEQSMKMLNRGAGSMIMGAGSYLALRG</sequence>
<keyword evidence="3 6" id="KW-0812">Transmembrane</keyword>